<dbReference type="Gene3D" id="1.20.1280.50">
    <property type="match status" value="1"/>
</dbReference>
<dbReference type="Gene3D" id="3.80.10.10">
    <property type="entry name" value="Ribonuclease Inhibitor"/>
    <property type="match status" value="1"/>
</dbReference>
<sequence>MADDRKIDSISSLPDVILQHILSSIPTKLAVTTSLLSKRWRHVWCDTPCLSLDIDRRATAVSIKETLTRYTAPNVSNFHLKTTMGRSVTHMEMWIKFAISHNVENLSLDLCTPYDRYNNEKYAYPDFSFINSSVCWTSLKKLSLCDCCLSDESLAKILSGCPLLQSLTLSCCDELMVVDLSKSLHLTTLKINRDVCFTGPKQIVAPHIHRLKMLFNYKSPCLLVDVSFLVEANLGICYSPMPYTEHADFFQEMVLKMLEKLQNAEKLTFGENILQILSLAQIRGVPSPMLKVKDLTLETNIDQYVIPGVERVLQNSPHLKKLTVHTMHNSTIQGSLLDKYLMKKGLSSDMCWRSKDGVIWNKNASDIVSKHVTSFLELMLKNTKALEKIVVQLDNDYLKFQEVVTGLAHNNNVPILLSPSVKTIDEWFNTGY</sequence>
<dbReference type="InterPro" id="IPR036047">
    <property type="entry name" value="F-box-like_dom_sf"/>
</dbReference>
<dbReference type="PROSITE" id="PS50181">
    <property type="entry name" value="FBOX"/>
    <property type="match status" value="1"/>
</dbReference>
<name>A0A6D2IM96_9BRAS</name>
<dbReference type="Proteomes" id="UP000467841">
    <property type="component" value="Unassembled WGS sequence"/>
</dbReference>
<dbReference type="InterPro" id="IPR001810">
    <property type="entry name" value="F-box_dom"/>
</dbReference>
<dbReference type="InterPro" id="IPR032675">
    <property type="entry name" value="LRR_dom_sf"/>
</dbReference>
<organism evidence="2 3">
    <name type="scientific">Microthlaspi erraticum</name>
    <dbReference type="NCBI Taxonomy" id="1685480"/>
    <lineage>
        <taxon>Eukaryota</taxon>
        <taxon>Viridiplantae</taxon>
        <taxon>Streptophyta</taxon>
        <taxon>Embryophyta</taxon>
        <taxon>Tracheophyta</taxon>
        <taxon>Spermatophyta</taxon>
        <taxon>Magnoliopsida</taxon>
        <taxon>eudicotyledons</taxon>
        <taxon>Gunneridae</taxon>
        <taxon>Pentapetalae</taxon>
        <taxon>rosids</taxon>
        <taxon>malvids</taxon>
        <taxon>Brassicales</taxon>
        <taxon>Brassicaceae</taxon>
        <taxon>Coluteocarpeae</taxon>
        <taxon>Microthlaspi</taxon>
    </lineage>
</organism>
<gene>
    <name evidence="2" type="ORF">MERR_LOCUS17445</name>
</gene>
<comment type="caution">
    <text evidence="2">The sequence shown here is derived from an EMBL/GenBank/DDBJ whole genome shotgun (WGS) entry which is preliminary data.</text>
</comment>
<reference evidence="2" key="1">
    <citation type="submission" date="2020-01" db="EMBL/GenBank/DDBJ databases">
        <authorList>
            <person name="Mishra B."/>
        </authorList>
    </citation>
    <scope>NUCLEOTIDE SEQUENCE [LARGE SCALE GENOMIC DNA]</scope>
</reference>
<keyword evidence="3" id="KW-1185">Reference proteome</keyword>
<evidence type="ECO:0000313" key="3">
    <source>
        <dbReference type="Proteomes" id="UP000467841"/>
    </source>
</evidence>
<dbReference type="AlphaFoldDB" id="A0A6D2IM96"/>
<feature type="domain" description="F-box" evidence="1">
    <location>
        <begin position="7"/>
        <end position="43"/>
    </location>
</feature>
<dbReference type="InterPro" id="IPR055411">
    <property type="entry name" value="LRR_FXL15/At3g58940/PEG3-like"/>
</dbReference>
<dbReference type="InterPro" id="IPR053781">
    <property type="entry name" value="F-box_AtFBL13-like"/>
</dbReference>
<dbReference type="InterPro" id="IPR044997">
    <property type="entry name" value="F-box_plant"/>
</dbReference>
<dbReference type="EMBL" id="CACVBM020001092">
    <property type="protein sequence ID" value="CAA7030210.1"/>
    <property type="molecule type" value="Genomic_DNA"/>
</dbReference>
<dbReference type="SUPFAM" id="SSF81383">
    <property type="entry name" value="F-box domain"/>
    <property type="match status" value="1"/>
</dbReference>
<dbReference type="Pfam" id="PF24758">
    <property type="entry name" value="LRR_At5g56370"/>
    <property type="match status" value="1"/>
</dbReference>
<dbReference type="CDD" id="cd22160">
    <property type="entry name" value="F-box_AtFBL13-like"/>
    <property type="match status" value="1"/>
</dbReference>
<dbReference type="Pfam" id="PF00646">
    <property type="entry name" value="F-box"/>
    <property type="match status" value="1"/>
</dbReference>
<dbReference type="OrthoDB" id="1939276at2759"/>
<accession>A0A6D2IM96</accession>
<protein>
    <recommendedName>
        <fullName evidence="1">F-box domain-containing protein</fullName>
    </recommendedName>
</protein>
<proteinExistence type="predicted"/>
<evidence type="ECO:0000313" key="2">
    <source>
        <dbReference type="EMBL" id="CAA7030210.1"/>
    </source>
</evidence>
<dbReference type="SUPFAM" id="SSF52058">
    <property type="entry name" value="L domain-like"/>
    <property type="match status" value="1"/>
</dbReference>
<dbReference type="PANTHER" id="PTHR32153">
    <property type="entry name" value="OJ000223_09.16 PROTEIN"/>
    <property type="match status" value="1"/>
</dbReference>
<evidence type="ECO:0000259" key="1">
    <source>
        <dbReference type="PROSITE" id="PS50181"/>
    </source>
</evidence>